<keyword evidence="2 8" id="KW-0812">Transmembrane</keyword>
<feature type="domain" description="Guanylate cyclase" evidence="9">
    <location>
        <begin position="514"/>
        <end position="642"/>
    </location>
</feature>
<evidence type="ECO:0000256" key="4">
    <source>
        <dbReference type="ARBA" id="ARBA00022989"/>
    </source>
</evidence>
<name>A0ABW5NMI0_9SPHI</name>
<dbReference type="InterPro" id="IPR029787">
    <property type="entry name" value="Nucleotide_cyclase"/>
</dbReference>
<keyword evidence="5 8" id="KW-0472">Membrane</keyword>
<reference evidence="11" key="1">
    <citation type="journal article" date="2019" name="Int. J. Syst. Evol. Microbiol.">
        <title>The Global Catalogue of Microorganisms (GCM) 10K type strain sequencing project: providing services to taxonomists for standard genome sequencing and annotation.</title>
        <authorList>
            <consortium name="The Broad Institute Genomics Platform"/>
            <consortium name="The Broad Institute Genome Sequencing Center for Infectious Disease"/>
            <person name="Wu L."/>
            <person name="Ma J."/>
        </authorList>
    </citation>
    <scope>NUCLEOTIDE SEQUENCE [LARGE SCALE GENOMIC DNA]</scope>
    <source>
        <strain evidence="11">KCTC 42248</strain>
    </source>
</reference>
<feature type="transmembrane region" description="Helical" evidence="8">
    <location>
        <begin position="316"/>
        <end position="336"/>
    </location>
</feature>
<dbReference type="Gene3D" id="6.10.250.780">
    <property type="match status" value="1"/>
</dbReference>
<dbReference type="RefSeq" id="WP_380869375.1">
    <property type="nucleotide sequence ID" value="NZ_JBHUMA010000006.1"/>
</dbReference>
<evidence type="ECO:0000256" key="5">
    <source>
        <dbReference type="ARBA" id="ARBA00023136"/>
    </source>
</evidence>
<comment type="subcellular location">
    <subcellularLocation>
        <location evidence="1">Membrane</location>
    </subcellularLocation>
</comment>
<evidence type="ECO:0000313" key="10">
    <source>
        <dbReference type="EMBL" id="MFD2599249.1"/>
    </source>
</evidence>
<evidence type="ECO:0000256" key="3">
    <source>
        <dbReference type="ARBA" id="ARBA00022741"/>
    </source>
</evidence>
<dbReference type="Gene3D" id="3.30.70.1230">
    <property type="entry name" value="Nucleotide cyclase"/>
    <property type="match status" value="1"/>
</dbReference>
<keyword evidence="11" id="KW-1185">Reference proteome</keyword>
<feature type="transmembrane region" description="Helical" evidence="8">
    <location>
        <begin position="283"/>
        <end position="304"/>
    </location>
</feature>
<evidence type="ECO:0000256" key="7">
    <source>
        <dbReference type="RuleBase" id="RU000405"/>
    </source>
</evidence>
<comment type="similarity">
    <text evidence="7">Belongs to the adenylyl cyclase class-4/guanylyl cyclase family.</text>
</comment>
<proteinExistence type="inferred from homology"/>
<evidence type="ECO:0000259" key="9">
    <source>
        <dbReference type="PROSITE" id="PS50125"/>
    </source>
</evidence>
<dbReference type="PANTHER" id="PTHR11920:SF335">
    <property type="entry name" value="GUANYLATE CYCLASE"/>
    <property type="match status" value="1"/>
</dbReference>
<feature type="transmembrane region" description="Helical" evidence="8">
    <location>
        <begin position="406"/>
        <end position="424"/>
    </location>
</feature>
<feature type="transmembrane region" description="Helical" evidence="8">
    <location>
        <begin position="367"/>
        <end position="386"/>
    </location>
</feature>
<dbReference type="SUPFAM" id="SSF55073">
    <property type="entry name" value="Nucleotide cyclase"/>
    <property type="match status" value="1"/>
</dbReference>
<comment type="caution">
    <text evidence="10">The sequence shown here is derived from an EMBL/GenBank/DDBJ whole genome shotgun (WGS) entry which is preliminary data.</text>
</comment>
<dbReference type="Pfam" id="PF00211">
    <property type="entry name" value="Guanylate_cyc"/>
    <property type="match status" value="1"/>
</dbReference>
<dbReference type="InterPro" id="IPR001054">
    <property type="entry name" value="A/G_cyclase"/>
</dbReference>
<sequence length="694" mass="78443">MLLNNNVLFASKSSVYFRFLLTIAAGIFLFQNSFAQTKTDRNGSHIVQIDTLWLKDELNSDSIWLIKGEDNPIFKALNFDDSQWELRESAVKAYDDKGISWLRMKFKVAPHLLKTPICLDVSQNGASEIYLDGELLDSVGVIGAGKPEVTEISKRFPKSFSVSDTGIHVIAVRYQNLPVVNTFNDIESNMLSGFLSAFKSFNTSFRDANLYYQKTIEKNFRNTNVLTALSGIFCALAFVHILLFCFYYKGWYNLYFGLYNLSIGLICFFIYKMHTTLDIMQNVFYARGIFVTLIVFCTTLTGFTNTLFGRSRIRRIIMLGIGGFAFVASFIAPMISVLMVPLYLFAVLIESLFIIIRAMLRRERTAFIVGGGILACFGYVILLFFVSMLGKSNPINNFVDTHTGKALIFILISFPVSISAYLAYQFGKTSNSLQRQLAEVKRLSIRSLEQEHEKQQILENQKSVLEDQVRSRTQDLQDEKQKSDELLLNILPQEVAEELKEHGSTKTRYHEEVSVIFTDFVNFTQNSEKWGAERMIKELHEDFTAFDHIMEKHGLEKIKTIGDAYLAVCGLPMKTANHAERAIKAALDILDYVNEKAQLSEENALQIRIGIHSGPLVAGIVGVKKFAYDIWGDTVNTAARLEQNSAAGKINISESTYELVKDNYIFENRGLIEAKGKGAIPMYFVTSAINNVKS</sequence>
<dbReference type="EMBL" id="JBHUMA010000006">
    <property type="protein sequence ID" value="MFD2599249.1"/>
    <property type="molecule type" value="Genomic_DNA"/>
</dbReference>
<keyword evidence="4 8" id="KW-1133">Transmembrane helix</keyword>
<dbReference type="CDD" id="cd07302">
    <property type="entry name" value="CHD"/>
    <property type="match status" value="1"/>
</dbReference>
<protein>
    <submittedName>
        <fullName evidence="10">Adenylate/guanylate cyclase domain-containing protein</fullName>
    </submittedName>
</protein>
<organism evidence="10 11">
    <name type="scientific">Sphingobacterium corticis</name>
    <dbReference type="NCBI Taxonomy" id="1812823"/>
    <lineage>
        <taxon>Bacteria</taxon>
        <taxon>Pseudomonadati</taxon>
        <taxon>Bacteroidota</taxon>
        <taxon>Sphingobacteriia</taxon>
        <taxon>Sphingobacteriales</taxon>
        <taxon>Sphingobacteriaceae</taxon>
        <taxon>Sphingobacterium</taxon>
    </lineage>
</organism>
<dbReference type="Proteomes" id="UP001597393">
    <property type="component" value="Unassembled WGS sequence"/>
</dbReference>
<dbReference type="PANTHER" id="PTHR11920">
    <property type="entry name" value="GUANYLYL CYCLASE"/>
    <property type="match status" value="1"/>
</dbReference>
<evidence type="ECO:0000256" key="2">
    <source>
        <dbReference type="ARBA" id="ARBA00022692"/>
    </source>
</evidence>
<feature type="transmembrane region" description="Helical" evidence="8">
    <location>
        <begin position="225"/>
        <end position="247"/>
    </location>
</feature>
<dbReference type="InterPro" id="IPR050401">
    <property type="entry name" value="Cyclic_nucleotide_synthase"/>
</dbReference>
<evidence type="ECO:0000256" key="1">
    <source>
        <dbReference type="ARBA" id="ARBA00004370"/>
    </source>
</evidence>
<keyword evidence="3" id="KW-0547">Nucleotide-binding</keyword>
<accession>A0ABW5NMI0</accession>
<evidence type="ECO:0000256" key="6">
    <source>
        <dbReference type="ARBA" id="ARBA00023239"/>
    </source>
</evidence>
<dbReference type="InterPro" id="IPR018297">
    <property type="entry name" value="A/G_cyclase_CS"/>
</dbReference>
<evidence type="ECO:0000313" key="11">
    <source>
        <dbReference type="Proteomes" id="UP001597393"/>
    </source>
</evidence>
<keyword evidence="6 7" id="KW-0456">Lyase</keyword>
<feature type="transmembrane region" description="Helical" evidence="8">
    <location>
        <begin position="254"/>
        <end position="271"/>
    </location>
</feature>
<dbReference type="PROSITE" id="PS50125">
    <property type="entry name" value="GUANYLATE_CYCLASE_2"/>
    <property type="match status" value="1"/>
</dbReference>
<dbReference type="SMART" id="SM00044">
    <property type="entry name" value="CYCc"/>
    <property type="match status" value="1"/>
</dbReference>
<evidence type="ECO:0000256" key="8">
    <source>
        <dbReference type="SAM" id="Phobius"/>
    </source>
</evidence>
<gene>
    <name evidence="10" type="ORF">ACFSQ3_09815</name>
</gene>
<dbReference type="PROSITE" id="PS00452">
    <property type="entry name" value="GUANYLATE_CYCLASE_1"/>
    <property type="match status" value="1"/>
</dbReference>